<dbReference type="InterPro" id="IPR055170">
    <property type="entry name" value="GFO_IDH_MocA-like_dom"/>
</dbReference>
<dbReference type="InterPro" id="IPR036291">
    <property type="entry name" value="NAD(P)-bd_dom_sf"/>
</dbReference>
<dbReference type="Gene3D" id="3.30.360.10">
    <property type="entry name" value="Dihydrodipicolinate Reductase, domain 2"/>
    <property type="match status" value="1"/>
</dbReference>
<evidence type="ECO:0000313" key="5">
    <source>
        <dbReference type="Proteomes" id="UP001629246"/>
    </source>
</evidence>
<dbReference type="PANTHER" id="PTHR43818">
    <property type="entry name" value="BCDNA.GH03377"/>
    <property type="match status" value="1"/>
</dbReference>
<feature type="domain" description="Gfo/Idh/MocA-like oxidoreductase N-terminal" evidence="2">
    <location>
        <begin position="6"/>
        <end position="126"/>
    </location>
</feature>
<sequence length="327" mass="35802">MRDQTIRWGIIGCGAVTEKKSGPAYQKTPGFELAAVMRRDAVKAADYAARHGVPRHFSDADALIGDAGIDAVYIATPPDTHRHYALKVAAAGKPCCIEKPMAPGYADCMAICEAFEQRGLPLFVAYYRRSLPRFAHVRQWLQQGRIGTPRHVHWQLNRTPSPLDLSGSYQWRTDAAIAAGGYFDDLASHGLDLFTHFFGEVVEAAGSSLNQQGLYSAHDAVTASWLYRSGVTGSGNWNFGSFERADRVEIVGSRGKIAFSVFEERPLLLTTAAGVEEVQIDHPENIQLYHVGNMREHLAGGVQHPSSGRTAAHTSWMLDRILGKIAG</sequence>
<dbReference type="InterPro" id="IPR000683">
    <property type="entry name" value="Gfo/Idh/MocA-like_OxRdtase_N"/>
</dbReference>
<evidence type="ECO:0000313" key="4">
    <source>
        <dbReference type="EMBL" id="MFL9922827.1"/>
    </source>
</evidence>
<comment type="caution">
    <text evidence="4">The sequence shown here is derived from an EMBL/GenBank/DDBJ whole genome shotgun (WGS) entry which is preliminary data.</text>
</comment>
<organism evidence="4 5">
    <name type="scientific">Herbaspirillum lusitanum</name>
    <dbReference type="NCBI Taxonomy" id="213312"/>
    <lineage>
        <taxon>Bacteria</taxon>
        <taxon>Pseudomonadati</taxon>
        <taxon>Pseudomonadota</taxon>
        <taxon>Betaproteobacteria</taxon>
        <taxon>Burkholderiales</taxon>
        <taxon>Oxalobacteraceae</taxon>
        <taxon>Herbaspirillum</taxon>
    </lineage>
</organism>
<evidence type="ECO:0000259" key="2">
    <source>
        <dbReference type="Pfam" id="PF01408"/>
    </source>
</evidence>
<name>A0ABW9A482_9BURK</name>
<feature type="domain" description="GFO/IDH/MocA-like oxidoreductase" evidence="3">
    <location>
        <begin position="134"/>
        <end position="257"/>
    </location>
</feature>
<dbReference type="Gene3D" id="3.40.50.720">
    <property type="entry name" value="NAD(P)-binding Rossmann-like Domain"/>
    <property type="match status" value="1"/>
</dbReference>
<evidence type="ECO:0000259" key="3">
    <source>
        <dbReference type="Pfam" id="PF22725"/>
    </source>
</evidence>
<dbReference type="RefSeq" id="WP_408153877.1">
    <property type="nucleotide sequence ID" value="NZ_JAQQFM010000001.1"/>
</dbReference>
<dbReference type="SUPFAM" id="SSF55347">
    <property type="entry name" value="Glyceraldehyde-3-phosphate dehydrogenase-like, C-terminal domain"/>
    <property type="match status" value="1"/>
</dbReference>
<keyword evidence="5" id="KW-1185">Reference proteome</keyword>
<evidence type="ECO:0000256" key="1">
    <source>
        <dbReference type="ARBA" id="ARBA00023002"/>
    </source>
</evidence>
<dbReference type="PANTHER" id="PTHR43818:SF11">
    <property type="entry name" value="BCDNA.GH03377"/>
    <property type="match status" value="1"/>
</dbReference>
<dbReference type="Pfam" id="PF01408">
    <property type="entry name" value="GFO_IDH_MocA"/>
    <property type="match status" value="1"/>
</dbReference>
<reference evidence="4 5" key="1">
    <citation type="journal article" date="2024" name="Chem. Sci.">
        <title>Discovery of megapolipeptins by genome mining of a Burkholderiales bacteria collection.</title>
        <authorList>
            <person name="Paulo B.S."/>
            <person name="Recchia M.J.J."/>
            <person name="Lee S."/>
            <person name="Fergusson C.H."/>
            <person name="Romanowski S.B."/>
            <person name="Hernandez A."/>
            <person name="Krull N."/>
            <person name="Liu D.Y."/>
            <person name="Cavanagh H."/>
            <person name="Bos A."/>
            <person name="Gray C.A."/>
            <person name="Murphy B.T."/>
            <person name="Linington R.G."/>
            <person name="Eustaquio A.S."/>
        </authorList>
    </citation>
    <scope>NUCLEOTIDE SEQUENCE [LARGE SCALE GENOMIC DNA]</scope>
    <source>
        <strain evidence="4 5">RL21-008-BIB-A</strain>
    </source>
</reference>
<gene>
    <name evidence="4" type="ORF">PQR62_01025</name>
</gene>
<keyword evidence="1" id="KW-0560">Oxidoreductase</keyword>
<dbReference type="Proteomes" id="UP001629246">
    <property type="component" value="Unassembled WGS sequence"/>
</dbReference>
<proteinExistence type="predicted"/>
<dbReference type="Pfam" id="PF22725">
    <property type="entry name" value="GFO_IDH_MocA_C3"/>
    <property type="match status" value="1"/>
</dbReference>
<protein>
    <submittedName>
        <fullName evidence="4">Gfo/Idh/MocA family oxidoreductase</fullName>
    </submittedName>
</protein>
<dbReference type="EMBL" id="JAQQFM010000001">
    <property type="protein sequence ID" value="MFL9922827.1"/>
    <property type="molecule type" value="Genomic_DNA"/>
</dbReference>
<dbReference type="InterPro" id="IPR050463">
    <property type="entry name" value="Gfo/Idh/MocA_oxidrdct_glycsds"/>
</dbReference>
<dbReference type="SUPFAM" id="SSF51735">
    <property type="entry name" value="NAD(P)-binding Rossmann-fold domains"/>
    <property type="match status" value="1"/>
</dbReference>
<accession>A0ABW9A482</accession>